<keyword evidence="7" id="KW-0863">Zinc-finger</keyword>
<evidence type="ECO:0000256" key="7">
    <source>
        <dbReference type="ARBA" id="ARBA00022771"/>
    </source>
</evidence>
<organism evidence="13">
    <name type="scientific">viral metagenome</name>
    <dbReference type="NCBI Taxonomy" id="1070528"/>
    <lineage>
        <taxon>unclassified sequences</taxon>
        <taxon>metagenomes</taxon>
        <taxon>organismal metagenomes</taxon>
    </lineage>
</organism>
<feature type="domain" description="RING-type" evidence="12">
    <location>
        <begin position="120"/>
        <end position="161"/>
    </location>
</feature>
<dbReference type="PANTHER" id="PTHR45977:SF4">
    <property type="entry name" value="RING-TYPE DOMAIN-CONTAINING PROTEIN"/>
    <property type="match status" value="1"/>
</dbReference>
<dbReference type="GO" id="GO:0008270">
    <property type="term" value="F:zinc ion binding"/>
    <property type="evidence" value="ECO:0007669"/>
    <property type="project" value="UniProtKB-KW"/>
</dbReference>
<dbReference type="GO" id="GO:0016567">
    <property type="term" value="P:protein ubiquitination"/>
    <property type="evidence" value="ECO:0007669"/>
    <property type="project" value="TreeGrafter"/>
</dbReference>
<dbReference type="SUPFAM" id="SSF57850">
    <property type="entry name" value="RING/U-box"/>
    <property type="match status" value="1"/>
</dbReference>
<dbReference type="PROSITE" id="PS50089">
    <property type="entry name" value="ZF_RING_2"/>
    <property type="match status" value="1"/>
</dbReference>
<protein>
    <recommendedName>
        <fullName evidence="3">RING-type E3 ubiquitin transferase</fullName>
        <ecNumber evidence="3">2.3.2.27</ecNumber>
    </recommendedName>
</protein>
<evidence type="ECO:0000256" key="3">
    <source>
        <dbReference type="ARBA" id="ARBA00012483"/>
    </source>
</evidence>
<evidence type="ECO:0000256" key="10">
    <source>
        <dbReference type="ARBA" id="ARBA00022989"/>
    </source>
</evidence>
<evidence type="ECO:0000256" key="4">
    <source>
        <dbReference type="ARBA" id="ARBA00022679"/>
    </source>
</evidence>
<dbReference type="GO" id="GO:0006511">
    <property type="term" value="P:ubiquitin-dependent protein catabolic process"/>
    <property type="evidence" value="ECO:0007669"/>
    <property type="project" value="TreeGrafter"/>
</dbReference>
<dbReference type="GO" id="GO:0016020">
    <property type="term" value="C:membrane"/>
    <property type="evidence" value="ECO:0007669"/>
    <property type="project" value="UniProtKB-SubCell"/>
</dbReference>
<keyword evidence="10" id="KW-1133">Transmembrane helix</keyword>
<dbReference type="PANTHER" id="PTHR45977">
    <property type="entry name" value="TARGET OF ERK KINASE MPK-1"/>
    <property type="match status" value="1"/>
</dbReference>
<dbReference type="Gene3D" id="3.30.40.10">
    <property type="entry name" value="Zinc/RING finger domain, C3HC4 (zinc finger)"/>
    <property type="match status" value="1"/>
</dbReference>
<dbReference type="EC" id="2.3.2.27" evidence="3"/>
<dbReference type="InterPro" id="IPR001841">
    <property type="entry name" value="Znf_RING"/>
</dbReference>
<comment type="catalytic activity">
    <reaction evidence="1">
        <text>S-ubiquitinyl-[E2 ubiquitin-conjugating enzyme]-L-cysteine + [acceptor protein]-L-lysine = [E2 ubiquitin-conjugating enzyme]-L-cysteine + N(6)-ubiquitinyl-[acceptor protein]-L-lysine.</text>
        <dbReference type="EC" id="2.3.2.27"/>
    </reaction>
</comment>
<evidence type="ECO:0000256" key="5">
    <source>
        <dbReference type="ARBA" id="ARBA00022692"/>
    </source>
</evidence>
<dbReference type="AlphaFoldDB" id="A0A6C0LEV4"/>
<evidence type="ECO:0000256" key="1">
    <source>
        <dbReference type="ARBA" id="ARBA00000900"/>
    </source>
</evidence>
<keyword evidence="11" id="KW-0472">Membrane</keyword>
<sequence>MAAIRIKDCRAVDIQKIVKRIERFHGAKSEEHIHKIIKNESETKTNQLISSYDVNYCKSIIVSHAKGNIYDMMRKYKDKKIDISTEIRFYRQIIHSYIYEVVYNKIKNAYYRLVKENAECSICFEKIDYRTLYTTQCNHKFHMACHMKWLNHNGQTCPNCRMEL</sequence>
<keyword evidence="4" id="KW-0808">Transferase</keyword>
<evidence type="ECO:0000256" key="11">
    <source>
        <dbReference type="ARBA" id="ARBA00023136"/>
    </source>
</evidence>
<reference evidence="13" key="1">
    <citation type="journal article" date="2020" name="Nature">
        <title>Giant virus diversity and host interactions through global metagenomics.</title>
        <authorList>
            <person name="Schulz F."/>
            <person name="Roux S."/>
            <person name="Paez-Espino D."/>
            <person name="Jungbluth S."/>
            <person name="Walsh D.A."/>
            <person name="Denef V.J."/>
            <person name="McMahon K.D."/>
            <person name="Konstantinidis K.T."/>
            <person name="Eloe-Fadrosh E.A."/>
            <person name="Kyrpides N.C."/>
            <person name="Woyke T."/>
        </authorList>
    </citation>
    <scope>NUCLEOTIDE SEQUENCE</scope>
    <source>
        <strain evidence="13">GVMAG-M-3300027804-48</strain>
    </source>
</reference>
<evidence type="ECO:0000256" key="9">
    <source>
        <dbReference type="ARBA" id="ARBA00022833"/>
    </source>
</evidence>
<dbReference type="GO" id="GO:0061630">
    <property type="term" value="F:ubiquitin protein ligase activity"/>
    <property type="evidence" value="ECO:0007669"/>
    <property type="project" value="UniProtKB-EC"/>
</dbReference>
<dbReference type="Pfam" id="PF13639">
    <property type="entry name" value="zf-RING_2"/>
    <property type="match status" value="1"/>
</dbReference>
<evidence type="ECO:0000259" key="12">
    <source>
        <dbReference type="PROSITE" id="PS50089"/>
    </source>
</evidence>
<keyword evidence="6" id="KW-0479">Metal-binding</keyword>
<dbReference type="EMBL" id="MN740490">
    <property type="protein sequence ID" value="QHU29526.1"/>
    <property type="molecule type" value="Genomic_DNA"/>
</dbReference>
<evidence type="ECO:0000256" key="2">
    <source>
        <dbReference type="ARBA" id="ARBA00004141"/>
    </source>
</evidence>
<keyword evidence="9" id="KW-0862">Zinc</keyword>
<comment type="subcellular location">
    <subcellularLocation>
        <location evidence="2">Membrane</location>
        <topology evidence="2">Multi-pass membrane protein</topology>
    </subcellularLocation>
</comment>
<evidence type="ECO:0000256" key="8">
    <source>
        <dbReference type="ARBA" id="ARBA00022786"/>
    </source>
</evidence>
<accession>A0A6C0LEV4</accession>
<dbReference type="InterPro" id="IPR013083">
    <property type="entry name" value="Znf_RING/FYVE/PHD"/>
</dbReference>
<evidence type="ECO:0000313" key="13">
    <source>
        <dbReference type="EMBL" id="QHU29526.1"/>
    </source>
</evidence>
<evidence type="ECO:0000256" key="6">
    <source>
        <dbReference type="ARBA" id="ARBA00022723"/>
    </source>
</evidence>
<keyword evidence="8" id="KW-0833">Ubl conjugation pathway</keyword>
<name>A0A6C0LEV4_9ZZZZ</name>
<keyword evidence="5" id="KW-0812">Transmembrane</keyword>
<dbReference type="CDD" id="cd16448">
    <property type="entry name" value="RING-H2"/>
    <property type="match status" value="1"/>
</dbReference>
<dbReference type="SMART" id="SM00184">
    <property type="entry name" value="RING"/>
    <property type="match status" value="1"/>
</dbReference>
<proteinExistence type="predicted"/>